<organism evidence="2">
    <name type="scientific">freshwater metagenome</name>
    <dbReference type="NCBI Taxonomy" id="449393"/>
    <lineage>
        <taxon>unclassified sequences</taxon>
        <taxon>metagenomes</taxon>
        <taxon>ecological metagenomes</taxon>
    </lineage>
</organism>
<sequence length="93" mass="9952">MYVRSGRSAAVTTATTPGIRRAPSVSMLRIRPCGMGLRTMRANSMFGSTTSPEYTEAPVDFCGQSILGTRCPMGDTRVPSRSAVMRPPLGGLR</sequence>
<evidence type="ECO:0000256" key="1">
    <source>
        <dbReference type="SAM" id="MobiDB-lite"/>
    </source>
</evidence>
<protein>
    <submittedName>
        <fullName evidence="2">Unannotated protein</fullName>
    </submittedName>
</protein>
<dbReference type="EMBL" id="CAFBNF010000351">
    <property type="protein sequence ID" value="CAB4963877.1"/>
    <property type="molecule type" value="Genomic_DNA"/>
</dbReference>
<gene>
    <name evidence="2" type="ORF">UFOPK3773_02197</name>
</gene>
<dbReference type="AlphaFoldDB" id="A0A6J7L762"/>
<accession>A0A6J7L762</accession>
<evidence type="ECO:0000313" key="2">
    <source>
        <dbReference type="EMBL" id="CAB4963877.1"/>
    </source>
</evidence>
<reference evidence="2" key="1">
    <citation type="submission" date="2020-05" db="EMBL/GenBank/DDBJ databases">
        <authorList>
            <person name="Chiriac C."/>
            <person name="Salcher M."/>
            <person name="Ghai R."/>
            <person name="Kavagutti S V."/>
        </authorList>
    </citation>
    <scope>NUCLEOTIDE SEQUENCE</scope>
</reference>
<name>A0A6J7L762_9ZZZZ</name>
<feature type="region of interest" description="Disordered" evidence="1">
    <location>
        <begin position="73"/>
        <end position="93"/>
    </location>
</feature>
<proteinExistence type="predicted"/>